<keyword evidence="1" id="KW-0812">Transmembrane</keyword>
<dbReference type="EMBL" id="AP017369">
    <property type="protein sequence ID" value="BAU95616.1"/>
    <property type="molecule type" value="Genomic_DNA"/>
</dbReference>
<dbReference type="Proteomes" id="UP000218244">
    <property type="component" value="Chromosome"/>
</dbReference>
<accession>A0A160PPZ8</accession>
<evidence type="ECO:0000313" key="2">
    <source>
        <dbReference type="EMBL" id="BAU95616.1"/>
    </source>
</evidence>
<keyword evidence="3" id="KW-1185">Reference proteome</keyword>
<sequence length="39" mass="4114">MSFSGNLEESVFAPALGANKAVLAIVMAAIVDKYFLIIV</sequence>
<reference evidence="2 3" key="1">
    <citation type="submission" date="2016-02" db="EMBL/GenBank/DDBJ databases">
        <title>Corynebacterium glutamicum N24 whole genome sequencing project.</title>
        <authorList>
            <person name="Matsutani M."/>
            <person name="Nangtapong N."/>
            <person name="Yakushi T."/>
            <person name="Matsushita K."/>
        </authorList>
    </citation>
    <scope>NUCLEOTIDE SEQUENCE [LARGE SCALE GENOMIC DNA]</scope>
    <source>
        <strain evidence="2 3">N24</strain>
    </source>
</reference>
<gene>
    <name evidence="2" type="ORF">N24_1354</name>
</gene>
<protein>
    <submittedName>
        <fullName evidence="2">Uncharacterized protein</fullName>
    </submittedName>
</protein>
<dbReference type="KEGG" id="csur:N24_1354"/>
<organism evidence="2 3">
    <name type="scientific">Corynebacterium suranareeae</name>
    <dbReference type="NCBI Taxonomy" id="2506452"/>
    <lineage>
        <taxon>Bacteria</taxon>
        <taxon>Bacillati</taxon>
        <taxon>Actinomycetota</taxon>
        <taxon>Actinomycetes</taxon>
        <taxon>Mycobacteriales</taxon>
        <taxon>Corynebacteriaceae</taxon>
        <taxon>Corynebacterium</taxon>
    </lineage>
</organism>
<keyword evidence="1" id="KW-0472">Membrane</keyword>
<evidence type="ECO:0000256" key="1">
    <source>
        <dbReference type="SAM" id="Phobius"/>
    </source>
</evidence>
<proteinExistence type="predicted"/>
<keyword evidence="1" id="KW-1133">Transmembrane helix</keyword>
<dbReference type="AlphaFoldDB" id="A0A160PPZ8"/>
<feature type="transmembrane region" description="Helical" evidence="1">
    <location>
        <begin position="12"/>
        <end position="31"/>
    </location>
</feature>
<evidence type="ECO:0000313" key="3">
    <source>
        <dbReference type="Proteomes" id="UP000218244"/>
    </source>
</evidence>
<name>A0A160PPZ8_9CORY</name>